<dbReference type="EMBL" id="JACCBM010000001">
    <property type="protein sequence ID" value="NYD69856.1"/>
    <property type="molecule type" value="Genomic_DNA"/>
</dbReference>
<reference evidence="8 9" key="1">
    <citation type="submission" date="2020-07" db="EMBL/GenBank/DDBJ databases">
        <title>Sequencing the genomes of 1000 actinobacteria strains.</title>
        <authorList>
            <person name="Klenk H.-P."/>
        </authorList>
    </citation>
    <scope>NUCLEOTIDE SEQUENCE [LARGE SCALE GENOMIC DNA]</scope>
    <source>
        <strain evidence="8 9">DSM 26474</strain>
    </source>
</reference>
<organism evidence="8 9">
    <name type="scientific">Herbiconiux flava</name>
    <dbReference type="NCBI Taxonomy" id="881268"/>
    <lineage>
        <taxon>Bacteria</taxon>
        <taxon>Bacillati</taxon>
        <taxon>Actinomycetota</taxon>
        <taxon>Actinomycetes</taxon>
        <taxon>Micrococcales</taxon>
        <taxon>Microbacteriaceae</taxon>
        <taxon>Herbiconiux</taxon>
    </lineage>
</organism>
<dbReference type="GO" id="GO:0016491">
    <property type="term" value="F:oxidoreductase activity"/>
    <property type="evidence" value="ECO:0007669"/>
    <property type="project" value="UniProtKB-KW"/>
</dbReference>
<gene>
    <name evidence="8" type="ORF">BJ984_001014</name>
</gene>
<feature type="region of interest" description="Disordered" evidence="5">
    <location>
        <begin position="116"/>
        <end position="137"/>
    </location>
</feature>
<protein>
    <submittedName>
        <fullName evidence="8">3-hydroxyisobutyrate dehydrogenase-like beta-hydroxyacid dehydrogenase</fullName>
    </submittedName>
</protein>
<keyword evidence="2" id="KW-0560">Oxidoreductase</keyword>
<keyword evidence="9" id="KW-1185">Reference proteome</keyword>
<sequence length="338" mass="33600">MSERAAGGRIAVLGLGRMGLPVAGRLASRMPPGAVTGFDPVAKRRAAASAAGLDVAASAEAAVRGADVLVLVLPGSAEVEEFVAGADGASILNLLEAGATVLDLTSTDPRVAERAAHAMATGRPGRAGSDGRAGDMGRPGRVGWVGAPMGGGVAGAGSGGLTLYVGGAAGDVERVRPLLDALADPAGGGRVELAGAGPGDGCTAKLLVNALWFGQVAAAAEVLQIGRERGLDPSRLVGLLARSAAGGAVLEGYGQAIVDDEPLAVFGLDRVVEELEIVRGLAADAGTDARLADLVARLHREALAEFGPVDGELLVARLIARRSGRSGSPSPDRATRGD</sequence>
<dbReference type="RefSeq" id="WP_179547110.1">
    <property type="nucleotide sequence ID" value="NZ_BSEW01000001.1"/>
</dbReference>
<dbReference type="Gene3D" id="3.40.50.720">
    <property type="entry name" value="NAD(P)-binding Rossmann-like Domain"/>
    <property type="match status" value="1"/>
</dbReference>
<dbReference type="GO" id="GO:0051287">
    <property type="term" value="F:NAD binding"/>
    <property type="evidence" value="ECO:0007669"/>
    <property type="project" value="InterPro"/>
</dbReference>
<evidence type="ECO:0000313" key="8">
    <source>
        <dbReference type="EMBL" id="NYD69856.1"/>
    </source>
</evidence>
<feature type="domain" description="3-hydroxyisobutyrate dehydrogenase-like NAD-binding" evidence="7">
    <location>
        <begin position="199"/>
        <end position="311"/>
    </location>
</feature>
<dbReference type="Gene3D" id="1.10.1040.10">
    <property type="entry name" value="N-(1-d-carboxylethyl)-l-norvaline Dehydrogenase, domain 2"/>
    <property type="match status" value="1"/>
</dbReference>
<dbReference type="InterPro" id="IPR036291">
    <property type="entry name" value="NAD(P)-bd_dom_sf"/>
</dbReference>
<dbReference type="PANTHER" id="PTHR43060:SF15">
    <property type="entry name" value="3-HYDROXYISOBUTYRATE DEHYDROGENASE-LIKE 1, MITOCHONDRIAL-RELATED"/>
    <property type="match status" value="1"/>
</dbReference>
<dbReference type="InterPro" id="IPR029154">
    <property type="entry name" value="HIBADH-like_NADP-bd"/>
</dbReference>
<dbReference type="AlphaFoldDB" id="A0A852SBS1"/>
<dbReference type="Pfam" id="PF14833">
    <property type="entry name" value="NAD_binding_11"/>
    <property type="match status" value="1"/>
</dbReference>
<dbReference type="PANTHER" id="PTHR43060">
    <property type="entry name" value="3-HYDROXYISOBUTYRATE DEHYDROGENASE-LIKE 1, MITOCHONDRIAL-RELATED"/>
    <property type="match status" value="1"/>
</dbReference>
<evidence type="ECO:0000256" key="4">
    <source>
        <dbReference type="PIRSR" id="PIRSR000103-1"/>
    </source>
</evidence>
<dbReference type="InterPro" id="IPR008927">
    <property type="entry name" value="6-PGluconate_DH-like_C_sf"/>
</dbReference>
<accession>A0A852SBS1</accession>
<feature type="active site" evidence="4">
    <location>
        <position position="205"/>
    </location>
</feature>
<feature type="domain" description="6-phosphogluconate dehydrogenase NADP-binding" evidence="6">
    <location>
        <begin position="142"/>
        <end position="184"/>
    </location>
</feature>
<dbReference type="SUPFAM" id="SSF51735">
    <property type="entry name" value="NAD(P)-binding Rossmann-fold domains"/>
    <property type="match status" value="1"/>
</dbReference>
<dbReference type="Proteomes" id="UP000549913">
    <property type="component" value="Unassembled WGS sequence"/>
</dbReference>
<dbReference type="PIRSF" id="PIRSF000103">
    <property type="entry name" value="HIBADH"/>
    <property type="match status" value="1"/>
</dbReference>
<dbReference type="InterPro" id="IPR006115">
    <property type="entry name" value="6PGDH_NADP-bd"/>
</dbReference>
<comment type="similarity">
    <text evidence="1">Belongs to the HIBADH-related family.</text>
</comment>
<dbReference type="GO" id="GO:0050661">
    <property type="term" value="F:NADP binding"/>
    <property type="evidence" value="ECO:0007669"/>
    <property type="project" value="InterPro"/>
</dbReference>
<evidence type="ECO:0000256" key="3">
    <source>
        <dbReference type="ARBA" id="ARBA00023027"/>
    </source>
</evidence>
<dbReference type="Pfam" id="PF03446">
    <property type="entry name" value="NAD_binding_2"/>
    <property type="match status" value="2"/>
</dbReference>
<evidence type="ECO:0000313" key="9">
    <source>
        <dbReference type="Proteomes" id="UP000549913"/>
    </source>
</evidence>
<evidence type="ECO:0000256" key="1">
    <source>
        <dbReference type="ARBA" id="ARBA00009080"/>
    </source>
</evidence>
<evidence type="ECO:0000259" key="7">
    <source>
        <dbReference type="Pfam" id="PF14833"/>
    </source>
</evidence>
<evidence type="ECO:0000259" key="6">
    <source>
        <dbReference type="Pfam" id="PF03446"/>
    </source>
</evidence>
<dbReference type="SUPFAM" id="SSF48179">
    <property type="entry name" value="6-phosphogluconate dehydrogenase C-terminal domain-like"/>
    <property type="match status" value="1"/>
</dbReference>
<evidence type="ECO:0000256" key="2">
    <source>
        <dbReference type="ARBA" id="ARBA00023002"/>
    </source>
</evidence>
<keyword evidence="3" id="KW-0520">NAD</keyword>
<proteinExistence type="inferred from homology"/>
<evidence type="ECO:0000256" key="5">
    <source>
        <dbReference type="SAM" id="MobiDB-lite"/>
    </source>
</evidence>
<feature type="domain" description="6-phosphogluconate dehydrogenase NADP-binding" evidence="6">
    <location>
        <begin position="9"/>
        <end position="120"/>
    </location>
</feature>
<dbReference type="InterPro" id="IPR013328">
    <property type="entry name" value="6PGD_dom2"/>
</dbReference>
<dbReference type="InterPro" id="IPR015815">
    <property type="entry name" value="HIBADH-related"/>
</dbReference>
<comment type="caution">
    <text evidence="8">The sequence shown here is derived from an EMBL/GenBank/DDBJ whole genome shotgun (WGS) entry which is preliminary data.</text>
</comment>
<name>A0A852SBS1_9MICO</name>